<dbReference type="RefSeq" id="WP_048859032.1">
    <property type="nucleotide sequence ID" value="NZ_BJNN01000108.1"/>
</dbReference>
<feature type="domain" description="Antitoxin SocA-like Panacea" evidence="1">
    <location>
        <begin position="28"/>
        <end position="120"/>
    </location>
</feature>
<protein>
    <recommendedName>
        <fullName evidence="1">Antitoxin SocA-like Panacea domain-containing protein</fullName>
    </recommendedName>
</protein>
<dbReference type="Proteomes" id="UP000319478">
    <property type="component" value="Unassembled WGS sequence"/>
</dbReference>
<proteinExistence type="predicted"/>
<dbReference type="Pfam" id="PF13274">
    <property type="entry name" value="SocA_Panacea"/>
    <property type="match status" value="1"/>
</dbReference>
<keyword evidence="3" id="KW-1185">Reference proteome</keyword>
<dbReference type="InterPro" id="IPR025272">
    <property type="entry name" value="SocA_Panacea"/>
</dbReference>
<sequence length="147" mass="16850">MLSARQVADYFLTLADPDVGDEISNLKLQKLCYYAQGFSLALNDTPLFMEPIVAWQHGPVVESIYHAFKIYGSQGIPCPVGLDFSVYDEDDRELLNEVYDEYGQFSAWKLRNMTHEEAPWRNADKSGANNVISQSAMKKFFKRRLKD</sequence>
<evidence type="ECO:0000313" key="3">
    <source>
        <dbReference type="Proteomes" id="UP000319478"/>
    </source>
</evidence>
<evidence type="ECO:0000313" key="2">
    <source>
        <dbReference type="EMBL" id="GEC64135.1"/>
    </source>
</evidence>
<name>A0ABQ0SFM0_NOVHA</name>
<evidence type="ECO:0000259" key="1">
    <source>
        <dbReference type="Pfam" id="PF13274"/>
    </source>
</evidence>
<organism evidence="2 3">
    <name type="scientific">Novacetimonas hansenii</name>
    <name type="common">Komagataeibacter hansenii</name>
    <dbReference type="NCBI Taxonomy" id="436"/>
    <lineage>
        <taxon>Bacteria</taxon>
        <taxon>Pseudomonadati</taxon>
        <taxon>Pseudomonadota</taxon>
        <taxon>Alphaproteobacteria</taxon>
        <taxon>Acetobacterales</taxon>
        <taxon>Acetobacteraceae</taxon>
        <taxon>Novacetimonas</taxon>
    </lineage>
</organism>
<gene>
    <name evidence="2" type="ORF">GHA01_19840</name>
</gene>
<dbReference type="EMBL" id="BJNN01000108">
    <property type="protein sequence ID" value="GEC64135.1"/>
    <property type="molecule type" value="Genomic_DNA"/>
</dbReference>
<comment type="caution">
    <text evidence="2">The sequence shown here is derived from an EMBL/GenBank/DDBJ whole genome shotgun (WGS) entry which is preliminary data.</text>
</comment>
<reference evidence="2 3" key="1">
    <citation type="submission" date="2019-06" db="EMBL/GenBank/DDBJ databases">
        <title>Whole genome shotgun sequence of Komagataeibacter hansenii NBRC 14820.</title>
        <authorList>
            <person name="Hosoyama A."/>
            <person name="Uohara A."/>
            <person name="Ohji S."/>
            <person name="Ichikawa N."/>
        </authorList>
    </citation>
    <scope>NUCLEOTIDE SEQUENCE [LARGE SCALE GENOMIC DNA]</scope>
    <source>
        <strain evidence="2 3">NBRC 14820</strain>
    </source>
</reference>
<accession>A0ABQ0SFM0</accession>